<dbReference type="Proteomes" id="UP000240830">
    <property type="component" value="Unassembled WGS sequence"/>
</dbReference>
<dbReference type="PANTHER" id="PTHR43344">
    <property type="entry name" value="PHOSPHOSERINE PHOSPHATASE"/>
    <property type="match status" value="1"/>
</dbReference>
<evidence type="ECO:0000256" key="2">
    <source>
        <dbReference type="ARBA" id="ARBA00005135"/>
    </source>
</evidence>
<name>A0A2H9TKW7_9FUNG</name>
<dbReference type="SUPFAM" id="SSF56784">
    <property type="entry name" value="HAD-like"/>
    <property type="match status" value="1"/>
</dbReference>
<evidence type="ECO:0000256" key="1">
    <source>
        <dbReference type="ARBA" id="ARBA00001946"/>
    </source>
</evidence>
<dbReference type="NCBIfam" id="TIGR01488">
    <property type="entry name" value="HAD-SF-IB"/>
    <property type="match status" value="1"/>
</dbReference>
<gene>
    <name evidence="10" type="ORF">PSACC_01898</name>
</gene>
<comment type="pathway">
    <text evidence="2">Amino-acid biosynthesis; L-serine biosynthesis; L-serine from 3-phospho-D-glycerate: step 3/3.</text>
</comment>
<feature type="region of interest" description="Disordered" evidence="9">
    <location>
        <begin position="330"/>
        <end position="357"/>
    </location>
</feature>
<dbReference type="GO" id="GO:0000287">
    <property type="term" value="F:magnesium ion binding"/>
    <property type="evidence" value="ECO:0007669"/>
    <property type="project" value="TreeGrafter"/>
</dbReference>
<dbReference type="GO" id="GO:0005737">
    <property type="term" value="C:cytoplasm"/>
    <property type="evidence" value="ECO:0007669"/>
    <property type="project" value="TreeGrafter"/>
</dbReference>
<proteinExistence type="predicted"/>
<accession>A0A2H9TKW7</accession>
<keyword evidence="6" id="KW-0378">Hydrolase</keyword>
<dbReference type="Gene3D" id="3.40.50.1000">
    <property type="entry name" value="HAD superfamily/HAD-like"/>
    <property type="match status" value="1"/>
</dbReference>
<keyword evidence="11" id="KW-1185">Reference proteome</keyword>
<evidence type="ECO:0000256" key="9">
    <source>
        <dbReference type="SAM" id="MobiDB-lite"/>
    </source>
</evidence>
<keyword evidence="5" id="KW-0479">Metal-binding</keyword>
<keyword evidence="4" id="KW-0028">Amino-acid biosynthesis</keyword>
<protein>
    <recommendedName>
        <fullName evidence="3">phosphoserine phosphatase</fullName>
        <ecNumber evidence="3">3.1.3.3</ecNumber>
    </recommendedName>
</protein>
<evidence type="ECO:0000313" key="11">
    <source>
        <dbReference type="Proteomes" id="UP000240830"/>
    </source>
</evidence>
<dbReference type="InterPro" id="IPR023214">
    <property type="entry name" value="HAD_sf"/>
</dbReference>
<dbReference type="GO" id="GO:0036424">
    <property type="term" value="F:L-phosphoserine phosphatase activity"/>
    <property type="evidence" value="ECO:0007669"/>
    <property type="project" value="TreeGrafter"/>
</dbReference>
<evidence type="ECO:0000256" key="3">
    <source>
        <dbReference type="ARBA" id="ARBA00012640"/>
    </source>
</evidence>
<reference evidence="10 11" key="1">
    <citation type="submission" date="2016-10" db="EMBL/GenBank/DDBJ databases">
        <title>The genome of Paramicrosporidium saccamoebae is the missing link in understanding Cryptomycota and Microsporidia evolution.</title>
        <authorList>
            <person name="Quandt C.A."/>
            <person name="Beaudet D."/>
            <person name="Corsaro D."/>
            <person name="Michel R."/>
            <person name="Corradi N."/>
            <person name="James T."/>
        </authorList>
    </citation>
    <scope>NUCLEOTIDE SEQUENCE [LARGE SCALE GENOMIC DNA]</scope>
    <source>
        <strain evidence="10 11">KSL3</strain>
    </source>
</reference>
<dbReference type="Pfam" id="PF12710">
    <property type="entry name" value="HAD"/>
    <property type="match status" value="1"/>
</dbReference>
<comment type="cofactor">
    <cofactor evidence="1">
        <name>Mg(2+)</name>
        <dbReference type="ChEBI" id="CHEBI:18420"/>
    </cofactor>
</comment>
<dbReference type="EMBL" id="MTSL01000132">
    <property type="protein sequence ID" value="PJF18290.1"/>
    <property type="molecule type" value="Genomic_DNA"/>
</dbReference>
<evidence type="ECO:0000256" key="4">
    <source>
        <dbReference type="ARBA" id="ARBA00022605"/>
    </source>
</evidence>
<sequence>MTLQISQTSNYILSIIATNDSALHSEAITKVIEWCEAQNIRPSERKRTHNVFVAGICLCGDYEQQFLDSLKTSKPFWQDTFQCNVNCCSAKVCDWWMSEDSKEKCLFMFDLDSTLIQMETIDEMARLAGKYDQVAGRISFVEAFKQRVQLLKGLEAAKTWDDITKRIAFTVGCRDLATEITERGCHSAIVSGGFMPIVDYVRKTLSFDHCKANEIEVVNGRFTGEINGEIIVAVGDGANDIPMLNTAAYGIAFNAKPIVQSQFWIFLESIGRPLNPKYSNLPATEEGSDASNDPHQYGTRVQDGGEIGMGSVGSLARELVVGSGRHTDGSLTIGFRSDDDTPIRNNSHSKWKTNVRV</sequence>
<keyword evidence="8" id="KW-0718">Serine biosynthesis</keyword>
<evidence type="ECO:0000256" key="8">
    <source>
        <dbReference type="ARBA" id="ARBA00023299"/>
    </source>
</evidence>
<evidence type="ECO:0000256" key="6">
    <source>
        <dbReference type="ARBA" id="ARBA00022801"/>
    </source>
</evidence>
<dbReference type="AlphaFoldDB" id="A0A2H9TKW7"/>
<evidence type="ECO:0000256" key="5">
    <source>
        <dbReference type="ARBA" id="ARBA00022723"/>
    </source>
</evidence>
<evidence type="ECO:0000256" key="7">
    <source>
        <dbReference type="ARBA" id="ARBA00022842"/>
    </source>
</evidence>
<dbReference type="PANTHER" id="PTHR43344:SF2">
    <property type="entry name" value="PHOSPHOSERINE PHOSPHATASE"/>
    <property type="match status" value="1"/>
</dbReference>
<dbReference type="OrthoDB" id="27226at2759"/>
<dbReference type="STRING" id="1246581.A0A2H9TKW7"/>
<evidence type="ECO:0000313" key="10">
    <source>
        <dbReference type="EMBL" id="PJF18290.1"/>
    </source>
</evidence>
<feature type="compositionally biased region" description="Basic residues" evidence="9">
    <location>
        <begin position="347"/>
        <end position="357"/>
    </location>
</feature>
<feature type="region of interest" description="Disordered" evidence="9">
    <location>
        <begin position="278"/>
        <end position="306"/>
    </location>
</feature>
<dbReference type="GO" id="GO:0006564">
    <property type="term" value="P:L-serine biosynthetic process"/>
    <property type="evidence" value="ECO:0007669"/>
    <property type="project" value="UniProtKB-KW"/>
</dbReference>
<keyword evidence="7" id="KW-0460">Magnesium</keyword>
<comment type="caution">
    <text evidence="10">The sequence shown here is derived from an EMBL/GenBank/DDBJ whole genome shotgun (WGS) entry which is preliminary data.</text>
</comment>
<dbReference type="InterPro" id="IPR050582">
    <property type="entry name" value="HAD-like_SerB"/>
</dbReference>
<organism evidence="10 11">
    <name type="scientific">Paramicrosporidium saccamoebae</name>
    <dbReference type="NCBI Taxonomy" id="1246581"/>
    <lineage>
        <taxon>Eukaryota</taxon>
        <taxon>Fungi</taxon>
        <taxon>Fungi incertae sedis</taxon>
        <taxon>Cryptomycota</taxon>
        <taxon>Cryptomycota incertae sedis</taxon>
        <taxon>Paramicrosporidium</taxon>
    </lineage>
</organism>
<dbReference type="EC" id="3.1.3.3" evidence="3"/>
<dbReference type="InterPro" id="IPR036412">
    <property type="entry name" value="HAD-like_sf"/>
</dbReference>